<dbReference type="Proteomes" id="UP001476282">
    <property type="component" value="Unassembled WGS sequence"/>
</dbReference>
<evidence type="ECO:0000256" key="4">
    <source>
        <dbReference type="ARBA" id="ARBA00022832"/>
    </source>
</evidence>
<comment type="caution">
    <text evidence="10">The sequence shown here is derived from an EMBL/GenBank/DDBJ whole genome shotgun (WGS) entry which is preliminary data.</text>
</comment>
<dbReference type="EC" id="2.7.8.7" evidence="8"/>
<protein>
    <recommendedName>
        <fullName evidence="8">Holo-[acyl-carrier-protein] synthase</fullName>
        <shortName evidence="8">Holo-ACP synthase</shortName>
        <ecNumber evidence="8">2.7.8.7</ecNumber>
    </recommendedName>
    <alternativeName>
        <fullName evidence="8">4'-phosphopantetheinyl transferase AcpS</fullName>
    </alternativeName>
</protein>
<evidence type="ECO:0000256" key="6">
    <source>
        <dbReference type="ARBA" id="ARBA00023098"/>
    </source>
</evidence>
<sequence>MQVFGIGIDIIEIHRIEETLGRHGERFLHKILTEREQAYCLAQKRPAVHVAARFAAKEAVSKAFGTGIGAELGWLDVEVVRREGGAPEILLAGAGAAFAEKSGISEIKISLSHARDYAVAKAMAFTE</sequence>
<feature type="binding site" evidence="8">
    <location>
        <position position="9"/>
    </location>
    <ligand>
        <name>Mg(2+)</name>
        <dbReference type="ChEBI" id="CHEBI:18420"/>
    </ligand>
</feature>
<comment type="function">
    <text evidence="8">Transfers the 4'-phosphopantetheine moiety from coenzyme A to a Ser of acyl-carrier-protein.</text>
</comment>
<evidence type="ECO:0000256" key="1">
    <source>
        <dbReference type="ARBA" id="ARBA00022516"/>
    </source>
</evidence>
<dbReference type="Gene3D" id="3.90.470.20">
    <property type="entry name" value="4'-phosphopantetheinyl transferase domain"/>
    <property type="match status" value="1"/>
</dbReference>
<dbReference type="InterPro" id="IPR037143">
    <property type="entry name" value="4-PPantetheinyl_Trfase_dom_sf"/>
</dbReference>
<evidence type="ECO:0000256" key="8">
    <source>
        <dbReference type="HAMAP-Rule" id="MF_00101"/>
    </source>
</evidence>
<evidence type="ECO:0000259" key="9">
    <source>
        <dbReference type="Pfam" id="PF01648"/>
    </source>
</evidence>
<comment type="cofactor">
    <cofactor evidence="8">
        <name>Mg(2+)</name>
        <dbReference type="ChEBI" id="CHEBI:18420"/>
    </cofactor>
</comment>
<accession>A0ABP9UJZ8</accession>
<keyword evidence="6 8" id="KW-0443">Lipid metabolism</keyword>
<feature type="domain" description="4'-phosphopantetheinyl transferase" evidence="9">
    <location>
        <begin position="5"/>
        <end position="120"/>
    </location>
</feature>
<feature type="binding site" evidence="8">
    <location>
        <position position="58"/>
    </location>
    <ligand>
        <name>Mg(2+)</name>
        <dbReference type="ChEBI" id="CHEBI:18420"/>
    </ligand>
</feature>
<dbReference type="InterPro" id="IPR002582">
    <property type="entry name" value="ACPS"/>
</dbReference>
<dbReference type="InterPro" id="IPR008278">
    <property type="entry name" value="4-PPantetheinyl_Trfase_dom"/>
</dbReference>
<proteinExistence type="inferred from homology"/>
<dbReference type="HAMAP" id="MF_00101">
    <property type="entry name" value="AcpS"/>
    <property type="match status" value="1"/>
</dbReference>
<comment type="similarity">
    <text evidence="8">Belongs to the P-Pant transferase superfamily. AcpS family.</text>
</comment>
<keyword evidence="5 8" id="KW-0460">Magnesium</keyword>
<reference evidence="10 11" key="1">
    <citation type="submission" date="2024-02" db="EMBL/GenBank/DDBJ databases">
        <title>Haloferula sargassicola NBRC 104335.</title>
        <authorList>
            <person name="Ichikawa N."/>
            <person name="Katano-Makiyama Y."/>
            <person name="Hidaka K."/>
        </authorList>
    </citation>
    <scope>NUCLEOTIDE SEQUENCE [LARGE SCALE GENOMIC DNA]</scope>
    <source>
        <strain evidence="10 11">NBRC 104335</strain>
    </source>
</reference>
<dbReference type="NCBIfam" id="TIGR00516">
    <property type="entry name" value="acpS"/>
    <property type="match status" value="1"/>
</dbReference>
<gene>
    <name evidence="8 10" type="primary">acpS</name>
    <name evidence="10" type="ORF">Hsar01_01163</name>
</gene>
<keyword evidence="4 8" id="KW-0276">Fatty acid metabolism</keyword>
<keyword evidence="1 8" id="KW-0444">Lipid biosynthesis</keyword>
<keyword evidence="2 8" id="KW-0808">Transferase</keyword>
<keyword evidence="3 8" id="KW-0479">Metal-binding</keyword>
<dbReference type="RefSeq" id="WP_353566091.1">
    <property type="nucleotide sequence ID" value="NZ_BAABRI010000005.1"/>
</dbReference>
<dbReference type="InterPro" id="IPR004568">
    <property type="entry name" value="Ppantetheine-prot_Trfase_dom"/>
</dbReference>
<evidence type="ECO:0000256" key="7">
    <source>
        <dbReference type="ARBA" id="ARBA00023160"/>
    </source>
</evidence>
<comment type="subcellular location">
    <subcellularLocation>
        <location evidence="8">Cytoplasm</location>
    </subcellularLocation>
</comment>
<evidence type="ECO:0000256" key="2">
    <source>
        <dbReference type="ARBA" id="ARBA00022679"/>
    </source>
</evidence>
<evidence type="ECO:0000256" key="3">
    <source>
        <dbReference type="ARBA" id="ARBA00022723"/>
    </source>
</evidence>
<keyword evidence="11" id="KW-1185">Reference proteome</keyword>
<dbReference type="EMBL" id="BAABRI010000005">
    <property type="protein sequence ID" value="GAA5481948.1"/>
    <property type="molecule type" value="Genomic_DNA"/>
</dbReference>
<dbReference type="SUPFAM" id="SSF56214">
    <property type="entry name" value="4'-phosphopantetheinyl transferase"/>
    <property type="match status" value="1"/>
</dbReference>
<evidence type="ECO:0000256" key="5">
    <source>
        <dbReference type="ARBA" id="ARBA00022842"/>
    </source>
</evidence>
<evidence type="ECO:0000313" key="11">
    <source>
        <dbReference type="Proteomes" id="UP001476282"/>
    </source>
</evidence>
<dbReference type="Pfam" id="PF01648">
    <property type="entry name" value="ACPS"/>
    <property type="match status" value="1"/>
</dbReference>
<keyword evidence="7 8" id="KW-0275">Fatty acid biosynthesis</keyword>
<dbReference type="NCBIfam" id="TIGR00556">
    <property type="entry name" value="pantethn_trn"/>
    <property type="match status" value="1"/>
</dbReference>
<keyword evidence="8" id="KW-0963">Cytoplasm</keyword>
<evidence type="ECO:0000313" key="10">
    <source>
        <dbReference type="EMBL" id="GAA5481948.1"/>
    </source>
</evidence>
<comment type="catalytic activity">
    <reaction evidence="8">
        <text>apo-[ACP] + CoA = holo-[ACP] + adenosine 3',5'-bisphosphate + H(+)</text>
        <dbReference type="Rhea" id="RHEA:12068"/>
        <dbReference type="Rhea" id="RHEA-COMP:9685"/>
        <dbReference type="Rhea" id="RHEA-COMP:9690"/>
        <dbReference type="ChEBI" id="CHEBI:15378"/>
        <dbReference type="ChEBI" id="CHEBI:29999"/>
        <dbReference type="ChEBI" id="CHEBI:57287"/>
        <dbReference type="ChEBI" id="CHEBI:58343"/>
        <dbReference type="ChEBI" id="CHEBI:64479"/>
        <dbReference type="EC" id="2.7.8.7"/>
    </reaction>
</comment>
<organism evidence="10 11">
    <name type="scientific">Haloferula sargassicola</name>
    <dbReference type="NCBI Taxonomy" id="490096"/>
    <lineage>
        <taxon>Bacteria</taxon>
        <taxon>Pseudomonadati</taxon>
        <taxon>Verrucomicrobiota</taxon>
        <taxon>Verrucomicrobiia</taxon>
        <taxon>Verrucomicrobiales</taxon>
        <taxon>Verrucomicrobiaceae</taxon>
        <taxon>Haloferula</taxon>
    </lineage>
</organism>
<name>A0ABP9UJZ8_9BACT</name>